<dbReference type="EMBL" id="JAPWTK010000068">
    <property type="protein sequence ID" value="KAJ8952502.1"/>
    <property type="molecule type" value="Genomic_DNA"/>
</dbReference>
<dbReference type="Gene3D" id="3.90.190.10">
    <property type="entry name" value="Protein tyrosine phosphatase superfamily"/>
    <property type="match status" value="1"/>
</dbReference>
<dbReference type="SUPFAM" id="SSF52799">
    <property type="entry name" value="(Phosphotyrosine protein) phosphatases II"/>
    <property type="match status" value="1"/>
</dbReference>
<reference evidence="1" key="1">
    <citation type="journal article" date="2023" name="Insect Mol. Biol.">
        <title>Genome sequencing provides insights into the evolution of gene families encoding plant cell wall-degrading enzymes in longhorned beetles.</title>
        <authorList>
            <person name="Shin N.R."/>
            <person name="Okamura Y."/>
            <person name="Kirsch R."/>
            <person name="Pauchet Y."/>
        </authorList>
    </citation>
    <scope>NUCLEOTIDE SEQUENCE</scope>
    <source>
        <strain evidence="1">AMC_N1</strain>
    </source>
</reference>
<dbReference type="InterPro" id="IPR029021">
    <property type="entry name" value="Prot-tyrosine_phosphatase-like"/>
</dbReference>
<accession>A0AAV8YP92</accession>
<keyword evidence="2" id="KW-1185">Reference proteome</keyword>
<gene>
    <name evidence="1" type="ORF">NQ318_003298</name>
</gene>
<evidence type="ECO:0000313" key="1">
    <source>
        <dbReference type="EMBL" id="KAJ8952502.1"/>
    </source>
</evidence>
<protein>
    <submittedName>
        <fullName evidence="1">Uncharacterized protein</fullName>
    </submittedName>
</protein>
<sequence length="65" mass="7910">MHYNVTTALELFARSRPPGIYRENYIKELYRRYGAVADILPTPPLPQWVEEKTRTRERKRFNEDR</sequence>
<proteinExistence type="predicted"/>
<name>A0AAV8YP92_9CUCU</name>
<organism evidence="1 2">
    <name type="scientific">Aromia moschata</name>
    <dbReference type="NCBI Taxonomy" id="1265417"/>
    <lineage>
        <taxon>Eukaryota</taxon>
        <taxon>Metazoa</taxon>
        <taxon>Ecdysozoa</taxon>
        <taxon>Arthropoda</taxon>
        <taxon>Hexapoda</taxon>
        <taxon>Insecta</taxon>
        <taxon>Pterygota</taxon>
        <taxon>Neoptera</taxon>
        <taxon>Endopterygota</taxon>
        <taxon>Coleoptera</taxon>
        <taxon>Polyphaga</taxon>
        <taxon>Cucujiformia</taxon>
        <taxon>Chrysomeloidea</taxon>
        <taxon>Cerambycidae</taxon>
        <taxon>Cerambycinae</taxon>
        <taxon>Callichromatini</taxon>
        <taxon>Aromia</taxon>
    </lineage>
</organism>
<evidence type="ECO:0000313" key="2">
    <source>
        <dbReference type="Proteomes" id="UP001162162"/>
    </source>
</evidence>
<dbReference type="AlphaFoldDB" id="A0AAV8YP92"/>
<dbReference type="Proteomes" id="UP001162162">
    <property type="component" value="Unassembled WGS sequence"/>
</dbReference>
<comment type="caution">
    <text evidence="1">The sequence shown here is derived from an EMBL/GenBank/DDBJ whole genome shotgun (WGS) entry which is preliminary data.</text>
</comment>